<dbReference type="eggNOG" id="ENOG502QZRZ">
    <property type="taxonomic scope" value="Eukaryota"/>
</dbReference>
<feature type="compositionally biased region" description="Polar residues" evidence="1">
    <location>
        <begin position="512"/>
        <end position="526"/>
    </location>
</feature>
<evidence type="ECO:0000313" key="3">
    <source>
        <dbReference type="EMBL" id="CBZ52246.1"/>
    </source>
</evidence>
<feature type="transmembrane region" description="Helical" evidence="2">
    <location>
        <begin position="101"/>
        <end position="124"/>
    </location>
</feature>
<accession>F0VEV2</accession>
<sequence>MAFWGVEFTTAPLLEWRMWTPFLAFVSFQFVFLIVHIAAQDALVGVIVFLSCASCVSCIVWRRAAVLLANFVMQCFLFFVLLVCAVTGASSMAGLHENKRYMALIVFQFLAFSLGLAACGALAYRFKRTAPVLPVAAPVRKPPIEFCEEVRRTSSHQSLRSNGTDSGLLTTLFGFVSSSSPSICWSQCLSDAEVKTASTEASRSLAPASEKNSPAPIDKSAALGLCNRREICAAEGREGDWFLSQSLRQDQDKEQVYQDALGSFPASSSLVACQAPSQREVPPAAQVPACALSSLAPCLNASLVGEEVSSAGALGDERDLHRDSGESIVVFSATDDKGVFFLRTTSVSPAPSPTHLDSEASSFDLAAQPLDANPQADARREPESLPPQPSDTPATTEPRRYRVGAYSCEDYAYRQTSDGEPPATYIVQLSDTDCSGGNRSPGAGADGARGSPKTGLAIEQGPPSPLQDAWKALKRKSRRSVQHAIHYLSSGEAPSDRSGNAVPVDGSGHNECGQTPQDSRTAQGGESPTGPIHEGASVSGVSIPTALGSFRPHIHRGLRSPVAMSPEDVSPSAPGSTATGDQDTTAEPSGNVQTLSDTLEAGGSHVESTVTTPGAEVKVSHGGNKIKSRVFPSSRSSDIFPELRSDDQLDQEAEHLSAQLPSGHVPEDARTACAGGRSSAASKTGWVSAGSEDRSCSQNTRYAPPSLLPGAAETQAEWPEDDFSSDEGSVNLSLSSSEADSQVGTHRDQSTGTCPSDSASADDSSNASAALIQKPTGCDNTPSRVLQGEGALP</sequence>
<dbReference type="GeneID" id="13444090"/>
<dbReference type="EMBL" id="LN714481">
    <property type="protein sequence ID" value="CEL66214.1"/>
    <property type="molecule type" value="Genomic_DNA"/>
</dbReference>
<evidence type="ECO:0000313" key="4">
    <source>
        <dbReference type="EMBL" id="CEL66214.1"/>
    </source>
</evidence>
<feature type="region of interest" description="Disordered" evidence="1">
    <location>
        <begin position="561"/>
        <end position="793"/>
    </location>
</feature>
<evidence type="ECO:0000313" key="5">
    <source>
        <dbReference type="Proteomes" id="UP000007494"/>
    </source>
</evidence>
<feature type="compositionally biased region" description="Polar residues" evidence="1">
    <location>
        <begin position="429"/>
        <end position="438"/>
    </location>
</feature>
<keyword evidence="2" id="KW-0812">Transmembrane</keyword>
<feature type="region of interest" description="Disordered" evidence="1">
    <location>
        <begin position="429"/>
        <end position="466"/>
    </location>
</feature>
<feature type="transmembrane region" description="Helical" evidence="2">
    <location>
        <begin position="16"/>
        <end position="35"/>
    </location>
</feature>
<reference evidence="4" key="4">
    <citation type="journal article" date="2015" name="PLoS ONE">
        <title>Comprehensive Evaluation of Toxoplasma gondii VEG and Neospora caninum LIV Genomes with Tachyzoite Stage Transcriptome and Proteome Defines Novel Transcript Features.</title>
        <authorList>
            <person name="Ramaprasad A."/>
            <person name="Mourier T."/>
            <person name="Naeem R."/>
            <person name="Malas T.B."/>
            <person name="Moussa E."/>
            <person name="Panigrahi A."/>
            <person name="Vermont S.J."/>
            <person name="Otto T.D."/>
            <person name="Wastling J."/>
            <person name="Pain A."/>
        </authorList>
    </citation>
    <scope>NUCLEOTIDE SEQUENCE</scope>
    <source>
        <strain evidence="4">Liverpool</strain>
    </source>
</reference>
<keyword evidence="2" id="KW-1133">Transmembrane helix</keyword>
<dbReference type="OrthoDB" id="332305at2759"/>
<gene>
    <name evidence="4" type="ORF">BN1204_020320</name>
    <name evidence="3" type="ORF">NCLIV_020320</name>
</gene>
<feature type="region of interest" description="Disordered" evidence="1">
    <location>
        <begin position="373"/>
        <end position="402"/>
    </location>
</feature>
<feature type="compositionally biased region" description="Polar residues" evidence="1">
    <location>
        <begin position="726"/>
        <end position="755"/>
    </location>
</feature>
<protein>
    <submittedName>
        <fullName evidence="3">Proteophosphoglycan ppg4, related</fullName>
    </submittedName>
</protein>
<dbReference type="VEuPathDB" id="ToxoDB:NCLIV_020320"/>
<evidence type="ECO:0000256" key="2">
    <source>
        <dbReference type="SAM" id="Phobius"/>
    </source>
</evidence>
<keyword evidence="2" id="KW-0472">Membrane</keyword>
<feature type="compositionally biased region" description="Basic and acidic residues" evidence="1">
    <location>
        <begin position="641"/>
        <end position="655"/>
    </location>
</feature>
<dbReference type="AlphaFoldDB" id="F0VEV2"/>
<keyword evidence="5" id="KW-1185">Reference proteome</keyword>
<name>F0VEV2_NEOCL</name>
<dbReference type="Proteomes" id="UP000007494">
    <property type="component" value="Chromosome VIIa"/>
</dbReference>
<dbReference type="RefSeq" id="XP_003882278.1">
    <property type="nucleotide sequence ID" value="XM_003882229.1"/>
</dbReference>
<evidence type="ECO:0000256" key="1">
    <source>
        <dbReference type="SAM" id="MobiDB-lite"/>
    </source>
</evidence>
<feature type="transmembrane region" description="Helical" evidence="2">
    <location>
        <begin position="42"/>
        <end position="62"/>
    </location>
</feature>
<feature type="transmembrane region" description="Helical" evidence="2">
    <location>
        <begin position="68"/>
        <end position="89"/>
    </location>
</feature>
<feature type="region of interest" description="Disordered" evidence="1">
    <location>
        <begin position="487"/>
        <end position="539"/>
    </location>
</feature>
<feature type="compositionally biased region" description="Polar residues" evidence="1">
    <location>
        <begin position="573"/>
        <end position="597"/>
    </location>
</feature>
<proteinExistence type="predicted"/>
<dbReference type="EMBL" id="FR823388">
    <property type="protein sequence ID" value="CBZ52246.1"/>
    <property type="molecule type" value="Genomic_DNA"/>
</dbReference>
<reference evidence="3" key="1">
    <citation type="submission" date="2011-02" db="EMBL/GenBank/DDBJ databases">
        <authorList>
            <person name="Aslett M."/>
        </authorList>
    </citation>
    <scope>NUCLEOTIDE SEQUENCE</scope>
    <source>
        <strain evidence="3">Liverpool</strain>
    </source>
</reference>
<dbReference type="InParanoid" id="F0VEV2"/>
<organism evidence="3 5">
    <name type="scientific">Neospora caninum (strain Liverpool)</name>
    <dbReference type="NCBI Taxonomy" id="572307"/>
    <lineage>
        <taxon>Eukaryota</taxon>
        <taxon>Sar</taxon>
        <taxon>Alveolata</taxon>
        <taxon>Apicomplexa</taxon>
        <taxon>Conoidasida</taxon>
        <taxon>Coccidia</taxon>
        <taxon>Eucoccidiorida</taxon>
        <taxon>Eimeriorina</taxon>
        <taxon>Sarcocystidae</taxon>
        <taxon>Neospora</taxon>
    </lineage>
</organism>
<feature type="compositionally biased region" description="Low complexity" evidence="1">
    <location>
        <begin position="756"/>
        <end position="770"/>
    </location>
</feature>
<reference evidence="3" key="2">
    <citation type="submission" date="2011-03" db="EMBL/GenBank/DDBJ databases">
        <title>Comparative genomics and transcriptomics of Neospora caninum and Toxoplasma gondii.</title>
        <authorList>
            <person name="Reid A.J."/>
            <person name="Sohal A."/>
            <person name="Harris D."/>
            <person name="Quail M."/>
            <person name="Sanders M."/>
            <person name="Berriman M."/>
            <person name="Wastling J.M."/>
            <person name="Pain A."/>
        </authorList>
    </citation>
    <scope>NUCLEOTIDE SEQUENCE</scope>
    <source>
        <strain evidence="3">Liverpool</strain>
    </source>
</reference>
<reference evidence="5" key="3">
    <citation type="journal article" date="2012" name="PLoS Pathog.">
        <title>Comparative genomics of the apicomplexan parasites Toxoplasma gondii and Neospora caninum: Coccidia differing in host range and transmission strategy.</title>
        <authorList>
            <person name="Reid A.J."/>
            <person name="Vermont S.J."/>
            <person name="Cotton J.A."/>
            <person name="Harris D."/>
            <person name="Hill-Cawthorne G.A."/>
            <person name="Konen-Waisman S."/>
            <person name="Latham S.M."/>
            <person name="Mourier T."/>
            <person name="Norton R."/>
            <person name="Quail M.A."/>
            <person name="Sanders M."/>
            <person name="Shanmugam D."/>
            <person name="Sohal A."/>
            <person name="Wasmuth J.D."/>
            <person name="Brunk B."/>
            <person name="Grigg M.E."/>
            <person name="Howard J.C."/>
            <person name="Parkinson J."/>
            <person name="Roos D.S."/>
            <person name="Trees A.J."/>
            <person name="Berriman M."/>
            <person name="Pain A."/>
            <person name="Wastling J.M."/>
        </authorList>
    </citation>
    <scope>NUCLEOTIDE SEQUENCE [LARGE SCALE GENOMIC DNA]</scope>
    <source>
        <strain evidence="5">Liverpool</strain>
    </source>
</reference>